<dbReference type="EMBL" id="JARBJD010000112">
    <property type="protein sequence ID" value="KAK2951857.1"/>
    <property type="molecule type" value="Genomic_DNA"/>
</dbReference>
<protein>
    <submittedName>
        <fullName evidence="1">Uncharacterized protein</fullName>
    </submittedName>
</protein>
<comment type="caution">
    <text evidence="1">The sequence shown here is derived from an EMBL/GenBank/DDBJ whole genome shotgun (WGS) entry which is preliminary data.</text>
</comment>
<keyword evidence="2" id="KW-1185">Reference proteome</keyword>
<evidence type="ECO:0000313" key="1">
    <source>
        <dbReference type="EMBL" id="KAK2951857.1"/>
    </source>
</evidence>
<evidence type="ECO:0000313" key="2">
    <source>
        <dbReference type="Proteomes" id="UP001281761"/>
    </source>
</evidence>
<gene>
    <name evidence="1" type="ORF">BLNAU_13227</name>
</gene>
<sequence>METIFDPRRFQSETVSLMVVKGKWIHASNLTPPATLTKESIDAVVRRQEHIEYFPNDPARMGRSFPPTSVPTAKWDEIPSEVGAPLKTENSPFSSVRYVGYRSGKRSCVVCVRIGDNGEIGVAKNSRNQWLVPDPSGSQILRIKGCGMWTQDDKVPYPSTTLHTLGRPFNDTEIKTLRGFCFPETAANESFITTEVDNMLDKMGMVPVAVPVGMWLYDEMEGDPAPLVPRACCVLETTSDKRGENHFMTGLEMLLADKLTDDVATSILSRATTIFGKHGRPIPSEANKPYTRVDVSDTQSLGKTMNSFLGKLDALLSPNSHTDFSKQMSHIPAEDILSIFSEEQSSDVDMGLLSELVYLFGWEGGKCMTAIHRAGYVWGSFCNLSTMEAISNAHLDNLVVLPSETIINHKQLISPIDFDSSYAIRRTVDLFRDQPCESEDYAESWLVSEFRQLLGDMGGAQAETACATITSEPRRILSGPKKDFLWILRELAVCGALLGYTTPLSTISCLSKPRFFENIANLTEQILDYSRDINS</sequence>
<reference evidence="1 2" key="1">
    <citation type="journal article" date="2022" name="bioRxiv">
        <title>Genomics of Preaxostyla Flagellates Illuminates Evolutionary Transitions and the Path Towards Mitochondrial Loss.</title>
        <authorList>
            <person name="Novak L.V.F."/>
            <person name="Treitli S.C."/>
            <person name="Pyrih J."/>
            <person name="Halakuc P."/>
            <person name="Pipaliya S.V."/>
            <person name="Vacek V."/>
            <person name="Brzon O."/>
            <person name="Soukal P."/>
            <person name="Eme L."/>
            <person name="Dacks J.B."/>
            <person name="Karnkowska A."/>
            <person name="Elias M."/>
            <person name="Hampl V."/>
        </authorList>
    </citation>
    <scope>NUCLEOTIDE SEQUENCE [LARGE SCALE GENOMIC DNA]</scope>
    <source>
        <strain evidence="1">NAU3</strain>
        <tissue evidence="1">Gut</tissue>
    </source>
</reference>
<proteinExistence type="predicted"/>
<accession>A0ABQ9XKD9</accession>
<name>A0ABQ9XKD9_9EUKA</name>
<organism evidence="1 2">
    <name type="scientific">Blattamonas nauphoetae</name>
    <dbReference type="NCBI Taxonomy" id="2049346"/>
    <lineage>
        <taxon>Eukaryota</taxon>
        <taxon>Metamonada</taxon>
        <taxon>Preaxostyla</taxon>
        <taxon>Oxymonadida</taxon>
        <taxon>Blattamonas</taxon>
    </lineage>
</organism>
<dbReference type="Proteomes" id="UP001281761">
    <property type="component" value="Unassembled WGS sequence"/>
</dbReference>